<dbReference type="AlphaFoldDB" id="A0A154PCG1"/>
<sequence>MQMYLLPDLGEIYLESFQNAPVCVSSGVFWLNSEWNMAENGISISSEFLPWYVAETTGDKRSSHDAPDPKAALSCLSIATLPRVDARTADVKPRKATANDEQPVGLSYKEAKRMADARSSRPAFDSTLNSLQSLDKKQSAAFLAVRSIGVPRRGFFPASKAPNALGGTKGHYGTGSMIYETAGQLPTATCVRSANQKRVDAIAPPDGESNSQGAQTVSPRGRRRCRDILFFFDARNQNTCGAWALSSLVQATLVGAIVPGAVVDTPSSGVSALGVVDRFPALDANAEITPCDPLDRLSGV</sequence>
<proteinExistence type="predicted"/>
<name>A0A154PCG1_DUFNO</name>
<dbReference type="EMBL" id="KQ434870">
    <property type="protein sequence ID" value="KZC09521.1"/>
    <property type="molecule type" value="Genomic_DNA"/>
</dbReference>
<organism evidence="2 3">
    <name type="scientific">Dufourea novaeangliae</name>
    <name type="common">Sweat bee</name>
    <dbReference type="NCBI Taxonomy" id="178035"/>
    <lineage>
        <taxon>Eukaryota</taxon>
        <taxon>Metazoa</taxon>
        <taxon>Ecdysozoa</taxon>
        <taxon>Arthropoda</taxon>
        <taxon>Hexapoda</taxon>
        <taxon>Insecta</taxon>
        <taxon>Pterygota</taxon>
        <taxon>Neoptera</taxon>
        <taxon>Endopterygota</taxon>
        <taxon>Hymenoptera</taxon>
        <taxon>Apocrita</taxon>
        <taxon>Aculeata</taxon>
        <taxon>Apoidea</taxon>
        <taxon>Anthophila</taxon>
        <taxon>Halictidae</taxon>
        <taxon>Rophitinae</taxon>
        <taxon>Dufourea</taxon>
    </lineage>
</organism>
<keyword evidence="3" id="KW-1185">Reference proteome</keyword>
<gene>
    <name evidence="2" type="ORF">WN55_00193</name>
</gene>
<dbReference type="Proteomes" id="UP000076502">
    <property type="component" value="Unassembled WGS sequence"/>
</dbReference>
<protein>
    <submittedName>
        <fullName evidence="2">Uncharacterized protein</fullName>
    </submittedName>
</protein>
<accession>A0A154PCG1</accession>
<evidence type="ECO:0000256" key="1">
    <source>
        <dbReference type="SAM" id="MobiDB-lite"/>
    </source>
</evidence>
<reference evidence="2 3" key="1">
    <citation type="submission" date="2015-07" db="EMBL/GenBank/DDBJ databases">
        <title>The genome of Dufourea novaeangliae.</title>
        <authorList>
            <person name="Pan H."/>
            <person name="Kapheim K."/>
        </authorList>
    </citation>
    <scope>NUCLEOTIDE SEQUENCE [LARGE SCALE GENOMIC DNA]</scope>
    <source>
        <strain evidence="2">0120121106</strain>
        <tissue evidence="2">Whole body</tissue>
    </source>
</reference>
<evidence type="ECO:0000313" key="2">
    <source>
        <dbReference type="EMBL" id="KZC09521.1"/>
    </source>
</evidence>
<feature type="compositionally biased region" description="Polar residues" evidence="1">
    <location>
        <begin position="208"/>
        <end position="218"/>
    </location>
</feature>
<feature type="region of interest" description="Disordered" evidence="1">
    <location>
        <begin position="201"/>
        <end position="220"/>
    </location>
</feature>
<evidence type="ECO:0000313" key="3">
    <source>
        <dbReference type="Proteomes" id="UP000076502"/>
    </source>
</evidence>